<name>A0A1G6JC39_9BACI</name>
<dbReference type="UniPathway" id="UPA00704">
    <property type="reaction ID" value="UER00715"/>
</dbReference>
<dbReference type="InterPro" id="IPR011611">
    <property type="entry name" value="PfkB_dom"/>
</dbReference>
<evidence type="ECO:0000256" key="3">
    <source>
        <dbReference type="ARBA" id="ARBA00022741"/>
    </source>
</evidence>
<dbReference type="InterPro" id="IPR029056">
    <property type="entry name" value="Ribokinase-like"/>
</dbReference>
<reference evidence="11" key="1">
    <citation type="submission" date="2016-10" db="EMBL/GenBank/DDBJ databases">
        <authorList>
            <person name="Varghese N."/>
            <person name="Submissions S."/>
        </authorList>
    </citation>
    <scope>NUCLEOTIDE SEQUENCE [LARGE SCALE GENOMIC DNA]</scope>
    <source>
        <strain evidence="11">DSM 21620</strain>
    </source>
</reference>
<dbReference type="NCBIfam" id="TIGR03828">
    <property type="entry name" value="pfkB"/>
    <property type="match status" value="1"/>
</dbReference>
<dbReference type="GO" id="GO:0044281">
    <property type="term" value="P:small molecule metabolic process"/>
    <property type="evidence" value="ECO:0007669"/>
    <property type="project" value="UniProtKB-ARBA"/>
</dbReference>
<dbReference type="PIRSF" id="PIRSF000535">
    <property type="entry name" value="1PFK/6PFK/LacC"/>
    <property type="match status" value="1"/>
</dbReference>
<dbReference type="OrthoDB" id="9801219at2"/>
<dbReference type="PROSITE" id="PS00584">
    <property type="entry name" value="PFKB_KINASES_2"/>
    <property type="match status" value="1"/>
</dbReference>
<evidence type="ECO:0000256" key="4">
    <source>
        <dbReference type="ARBA" id="ARBA00022777"/>
    </source>
</evidence>
<dbReference type="FunFam" id="3.40.1190.20:FF:000001">
    <property type="entry name" value="Phosphofructokinase"/>
    <property type="match status" value="1"/>
</dbReference>
<dbReference type="NCBIfam" id="TIGR03168">
    <property type="entry name" value="1-PFK"/>
    <property type="match status" value="1"/>
</dbReference>
<gene>
    <name evidence="10" type="ORF">SAMN05421663_101536</name>
</gene>
<evidence type="ECO:0000256" key="7">
    <source>
        <dbReference type="PIRNR" id="PIRNR000535"/>
    </source>
</evidence>
<evidence type="ECO:0000256" key="1">
    <source>
        <dbReference type="ARBA" id="ARBA00005380"/>
    </source>
</evidence>
<comment type="catalytic activity">
    <reaction evidence="6 8">
        <text>beta-D-fructose 1-phosphate + ATP = beta-D-fructose 1,6-bisphosphate + ADP + H(+)</text>
        <dbReference type="Rhea" id="RHEA:14213"/>
        <dbReference type="ChEBI" id="CHEBI:15378"/>
        <dbReference type="ChEBI" id="CHEBI:30616"/>
        <dbReference type="ChEBI" id="CHEBI:32966"/>
        <dbReference type="ChEBI" id="CHEBI:138881"/>
        <dbReference type="ChEBI" id="CHEBI:456216"/>
        <dbReference type="EC" id="2.7.1.56"/>
    </reaction>
</comment>
<keyword evidence="7" id="KW-0423">Lactose metabolism</keyword>
<evidence type="ECO:0000256" key="5">
    <source>
        <dbReference type="ARBA" id="ARBA00022840"/>
    </source>
</evidence>
<dbReference type="PANTHER" id="PTHR46566:SF1">
    <property type="entry name" value="1-PHOSPHOFRUCTOKINASE"/>
    <property type="match status" value="1"/>
</dbReference>
<comment type="catalytic activity">
    <reaction evidence="7">
        <text>D-tagatofuranose 6-phosphate + ATP = D-tagatofuranose 1,6-bisphosphate + ADP + H(+)</text>
        <dbReference type="Rhea" id="RHEA:12420"/>
        <dbReference type="ChEBI" id="CHEBI:15378"/>
        <dbReference type="ChEBI" id="CHEBI:30616"/>
        <dbReference type="ChEBI" id="CHEBI:58694"/>
        <dbReference type="ChEBI" id="CHEBI:58695"/>
        <dbReference type="ChEBI" id="CHEBI:456216"/>
        <dbReference type="EC" id="2.7.1.144"/>
    </reaction>
</comment>
<proteinExistence type="inferred from homology"/>
<keyword evidence="4 8" id="KW-0418">Kinase</keyword>
<feature type="domain" description="Carbohydrate kinase PfkB" evidence="9">
    <location>
        <begin position="8"/>
        <end position="280"/>
    </location>
</feature>
<dbReference type="GO" id="GO:0009024">
    <property type="term" value="F:tagatose-6-phosphate kinase activity"/>
    <property type="evidence" value="ECO:0007669"/>
    <property type="project" value="UniProtKB-EC"/>
</dbReference>
<keyword evidence="5 7" id="KW-0067">ATP-binding</keyword>
<dbReference type="InterPro" id="IPR002173">
    <property type="entry name" value="Carboh/pur_kinase_PfkB_CS"/>
</dbReference>
<dbReference type="AlphaFoldDB" id="A0A1G6JC39"/>
<dbReference type="InterPro" id="IPR017583">
    <property type="entry name" value="Tagatose/fructose_Pkinase"/>
</dbReference>
<sequence>MNYTCTLNPSIDYIMHVDGFEAGDLNRATQTAYFAGGKGINVSRLLKRLDVDTTALGYIGGFTGAFIRETLESAGIAHQFIEINEPTRVNVKLKSGTETEINGPGPSITTEQLALLFEQIRSLGKHDALVAAGNAPGSVPADIYARMADICEENGTRFIADTSSAALRDLIGKRMFLVKPNHHELGELFDTTISSIEEIVSYARKLHETGIDNVIVSMGGEGAVFVNKDHAWKAQTPKGTVKNSVGAGDSMVAGFLAAYEKSGDYEQAFTYAVAAGSATAFSDDLGDRQYIEKLVSQVNLTSI</sequence>
<comment type="function">
    <text evidence="8">Catalyzes the ATP-dependent phosphorylation of fructose-l-phosphate to fructose-l,6-bisphosphate.</text>
</comment>
<comment type="similarity">
    <text evidence="7">Belongs to the carbohydrate kinase PfkB family. LacC subfamily.</text>
</comment>
<dbReference type="GO" id="GO:2001059">
    <property type="term" value="P:D-tagatose 6-phosphate catabolic process"/>
    <property type="evidence" value="ECO:0007669"/>
    <property type="project" value="UniProtKB-UniPathway"/>
</dbReference>
<dbReference type="Proteomes" id="UP000198666">
    <property type="component" value="Unassembled WGS sequence"/>
</dbReference>
<evidence type="ECO:0000256" key="6">
    <source>
        <dbReference type="ARBA" id="ARBA00047745"/>
    </source>
</evidence>
<dbReference type="EMBL" id="FMZB01000001">
    <property type="protein sequence ID" value="SDC15965.1"/>
    <property type="molecule type" value="Genomic_DNA"/>
</dbReference>
<comment type="similarity">
    <text evidence="1">Belongs to the carbohydrate kinase pfkB family.</text>
</comment>
<dbReference type="GO" id="GO:0008662">
    <property type="term" value="F:1-phosphofructokinase activity"/>
    <property type="evidence" value="ECO:0007669"/>
    <property type="project" value="UniProtKB-UniRule"/>
</dbReference>
<keyword evidence="3 7" id="KW-0547">Nucleotide-binding</keyword>
<evidence type="ECO:0000256" key="8">
    <source>
        <dbReference type="RuleBase" id="RU369061"/>
    </source>
</evidence>
<evidence type="ECO:0000256" key="2">
    <source>
        <dbReference type="ARBA" id="ARBA00022679"/>
    </source>
</evidence>
<evidence type="ECO:0000313" key="10">
    <source>
        <dbReference type="EMBL" id="SDC15965.1"/>
    </source>
</evidence>
<dbReference type="InterPro" id="IPR022463">
    <property type="entry name" value="1-PFruKinase"/>
</dbReference>
<dbReference type="GO" id="GO:0016052">
    <property type="term" value="P:carbohydrate catabolic process"/>
    <property type="evidence" value="ECO:0007669"/>
    <property type="project" value="UniProtKB-ARBA"/>
</dbReference>
<dbReference type="EC" id="2.7.1.144" evidence="7"/>
<accession>A0A1G6JC39</accession>
<dbReference type="SUPFAM" id="SSF53613">
    <property type="entry name" value="Ribokinase-like"/>
    <property type="match status" value="1"/>
</dbReference>
<evidence type="ECO:0000259" key="9">
    <source>
        <dbReference type="Pfam" id="PF00294"/>
    </source>
</evidence>
<comment type="pathway">
    <text evidence="7">Carbohydrate metabolism; D-tagatose 6-phosphate degradation; D-glyceraldehyde 3-phosphate and glycerone phosphate from D-tagatose 6-phosphate: step 1/2.</text>
</comment>
<dbReference type="GO" id="GO:0005829">
    <property type="term" value="C:cytosol"/>
    <property type="evidence" value="ECO:0007669"/>
    <property type="project" value="TreeGrafter"/>
</dbReference>
<dbReference type="CDD" id="cd01164">
    <property type="entry name" value="FruK_PfkB_like"/>
    <property type="match status" value="1"/>
</dbReference>
<dbReference type="GO" id="GO:0005524">
    <property type="term" value="F:ATP binding"/>
    <property type="evidence" value="ECO:0007669"/>
    <property type="project" value="UniProtKB-UniRule"/>
</dbReference>
<organism evidence="10 11">
    <name type="scientific">Terribacillus halophilus</name>
    <dbReference type="NCBI Taxonomy" id="361279"/>
    <lineage>
        <taxon>Bacteria</taxon>
        <taxon>Bacillati</taxon>
        <taxon>Bacillota</taxon>
        <taxon>Bacilli</taxon>
        <taxon>Bacillales</taxon>
        <taxon>Bacillaceae</taxon>
        <taxon>Terribacillus</taxon>
    </lineage>
</organism>
<dbReference type="PANTHER" id="PTHR46566">
    <property type="entry name" value="1-PHOSPHOFRUCTOKINASE-RELATED"/>
    <property type="match status" value="1"/>
</dbReference>
<dbReference type="Pfam" id="PF00294">
    <property type="entry name" value="PfkB"/>
    <property type="match status" value="1"/>
</dbReference>
<keyword evidence="11" id="KW-1185">Reference proteome</keyword>
<protein>
    <recommendedName>
        <fullName evidence="7">Tagatose-6-phosphate kinase</fullName>
        <ecNumber evidence="7">2.7.1.144</ecNumber>
    </recommendedName>
</protein>
<dbReference type="STRING" id="361279.SAMN05421663_101536"/>
<keyword evidence="2 7" id="KW-0808">Transferase</keyword>
<evidence type="ECO:0000313" key="11">
    <source>
        <dbReference type="Proteomes" id="UP000198666"/>
    </source>
</evidence>
<dbReference type="GO" id="GO:0005988">
    <property type="term" value="P:lactose metabolic process"/>
    <property type="evidence" value="ECO:0007669"/>
    <property type="project" value="UniProtKB-KW"/>
</dbReference>
<dbReference type="Gene3D" id="3.40.1190.20">
    <property type="match status" value="1"/>
</dbReference>
<dbReference type="RefSeq" id="WP_093725687.1">
    <property type="nucleotide sequence ID" value="NZ_FMZB01000001.1"/>
</dbReference>